<sequence length="301" mass="33705">MGLPFYGRFWHNVGDAVEGSDQMWRLAKPNEKGEFDGGHVAWRDLKEKGWDQSKAKFHEKSRAPFIWNESNKTFLGYENMQSIDEKVEYALKRNIGGVMIWALDLDDDSDSLLKIVSERDFCAPKEQETYKCSPISEQRWWTFDDGEEMAGMYTMDAGDGRRGRCGQTAPALPSGEIPICNPDDLSAHCCSNGGYCGNSKEHCECEGCVDFKKNPDYIYIKPTWWTYVENALHIGKCGPLAPKLSTGKTPICNPDSSTAHCCSKAGYCGTGELYCACEGCVDFKKTPDYIWPTAKAVVIKT</sequence>
<protein>
    <submittedName>
        <fullName evidence="2">GH18 domain-containing protein</fullName>
    </submittedName>
</protein>
<organism evidence="1 2">
    <name type="scientific">Panagrolaimus sp. ES5</name>
    <dbReference type="NCBI Taxonomy" id="591445"/>
    <lineage>
        <taxon>Eukaryota</taxon>
        <taxon>Metazoa</taxon>
        <taxon>Ecdysozoa</taxon>
        <taxon>Nematoda</taxon>
        <taxon>Chromadorea</taxon>
        <taxon>Rhabditida</taxon>
        <taxon>Tylenchina</taxon>
        <taxon>Panagrolaimomorpha</taxon>
        <taxon>Panagrolaimoidea</taxon>
        <taxon>Panagrolaimidae</taxon>
        <taxon>Panagrolaimus</taxon>
    </lineage>
</organism>
<proteinExistence type="predicted"/>
<dbReference type="Proteomes" id="UP000887579">
    <property type="component" value="Unplaced"/>
</dbReference>
<evidence type="ECO:0000313" key="2">
    <source>
        <dbReference type="WBParaSite" id="ES5_v2.g15388.t1"/>
    </source>
</evidence>
<name>A0AC34FDR1_9BILA</name>
<accession>A0AC34FDR1</accession>
<evidence type="ECO:0000313" key="1">
    <source>
        <dbReference type="Proteomes" id="UP000887579"/>
    </source>
</evidence>
<dbReference type="WBParaSite" id="ES5_v2.g15388.t1">
    <property type="protein sequence ID" value="ES5_v2.g15388.t1"/>
    <property type="gene ID" value="ES5_v2.g15388"/>
</dbReference>
<reference evidence="2" key="1">
    <citation type="submission" date="2022-11" db="UniProtKB">
        <authorList>
            <consortium name="WormBaseParasite"/>
        </authorList>
    </citation>
    <scope>IDENTIFICATION</scope>
</reference>